<evidence type="ECO:0000256" key="1">
    <source>
        <dbReference type="SAM" id="Phobius"/>
    </source>
</evidence>
<keyword evidence="1" id="KW-0472">Membrane</keyword>
<feature type="transmembrane region" description="Helical" evidence="1">
    <location>
        <begin position="104"/>
        <end position="128"/>
    </location>
</feature>
<keyword evidence="3" id="KW-1185">Reference proteome</keyword>
<gene>
    <name evidence="2" type="ORF">PHAVU_001G237600g</name>
</gene>
<dbReference type="InterPro" id="IPR036259">
    <property type="entry name" value="MFS_trans_sf"/>
</dbReference>
<dbReference type="OMA" id="EREHEKW"/>
<dbReference type="OrthoDB" id="1898501at2759"/>
<proteinExistence type="predicted"/>
<evidence type="ECO:0000313" key="3">
    <source>
        <dbReference type="Proteomes" id="UP000000226"/>
    </source>
</evidence>
<dbReference type="SUPFAM" id="SSF103473">
    <property type="entry name" value="MFS general substrate transporter"/>
    <property type="match status" value="1"/>
</dbReference>
<reference evidence="3" key="1">
    <citation type="journal article" date="2014" name="Nat. Genet.">
        <title>A reference genome for common bean and genome-wide analysis of dual domestications.</title>
        <authorList>
            <person name="Schmutz J."/>
            <person name="McClean P.E."/>
            <person name="Mamidi S."/>
            <person name="Wu G.A."/>
            <person name="Cannon S.B."/>
            <person name="Grimwood J."/>
            <person name="Jenkins J."/>
            <person name="Shu S."/>
            <person name="Song Q."/>
            <person name="Chavarro C."/>
            <person name="Torres-Torres M."/>
            <person name="Geffroy V."/>
            <person name="Moghaddam S.M."/>
            <person name="Gao D."/>
            <person name="Abernathy B."/>
            <person name="Barry K."/>
            <person name="Blair M."/>
            <person name="Brick M.A."/>
            <person name="Chovatia M."/>
            <person name="Gepts P."/>
            <person name="Goodstein D.M."/>
            <person name="Gonzales M."/>
            <person name="Hellsten U."/>
            <person name="Hyten D.L."/>
            <person name="Jia G."/>
            <person name="Kelly J.D."/>
            <person name="Kudrna D."/>
            <person name="Lee R."/>
            <person name="Richard M.M."/>
            <person name="Miklas P.N."/>
            <person name="Osorno J.M."/>
            <person name="Rodrigues J."/>
            <person name="Thareau V."/>
            <person name="Urrea C.A."/>
            <person name="Wang M."/>
            <person name="Yu Y."/>
            <person name="Zhang M."/>
            <person name="Wing R.A."/>
            <person name="Cregan P.B."/>
            <person name="Rokhsar D.S."/>
            <person name="Jackson S.A."/>
        </authorList>
    </citation>
    <scope>NUCLEOTIDE SEQUENCE [LARGE SCALE GENOMIC DNA]</scope>
    <source>
        <strain evidence="3">cv. G19833</strain>
    </source>
</reference>
<dbReference type="AlphaFoldDB" id="V7CZC5"/>
<dbReference type="Proteomes" id="UP000000226">
    <property type="component" value="Chromosome 1"/>
</dbReference>
<sequence>MEKTEGGRTEKSEEKRVHDASVDYKGRVPLRASTGAWKAALFVLTIEFSERISYFGIATNLISYLTKVMHEDLKTAAKNVNYWSGTTTLMPLVGGFVADAYTGRFYMVLFSSFVYLMGLSLLTMSQFIPSIKALRH</sequence>
<dbReference type="EMBL" id="CM002288">
    <property type="protein sequence ID" value="ESW35474.1"/>
    <property type="molecule type" value="Genomic_DNA"/>
</dbReference>
<name>V7CZC5_PHAVU</name>
<dbReference type="Gene3D" id="1.20.1250.20">
    <property type="entry name" value="MFS general substrate transporter like domains"/>
    <property type="match status" value="1"/>
</dbReference>
<dbReference type="Gramene" id="ESW35474">
    <property type="protein sequence ID" value="ESW35474"/>
    <property type="gene ID" value="PHAVU_001G237600g"/>
</dbReference>
<protein>
    <submittedName>
        <fullName evidence="2">Uncharacterized protein</fullName>
    </submittedName>
</protein>
<evidence type="ECO:0000313" key="2">
    <source>
        <dbReference type="EMBL" id="ESW35474.1"/>
    </source>
</evidence>
<accession>V7CZC5</accession>
<dbReference type="eggNOG" id="KOG1237">
    <property type="taxonomic scope" value="Eukaryota"/>
</dbReference>
<keyword evidence="1" id="KW-1133">Transmembrane helix</keyword>
<organism evidence="2 3">
    <name type="scientific">Phaseolus vulgaris</name>
    <name type="common">Kidney bean</name>
    <name type="synonym">French bean</name>
    <dbReference type="NCBI Taxonomy" id="3885"/>
    <lineage>
        <taxon>Eukaryota</taxon>
        <taxon>Viridiplantae</taxon>
        <taxon>Streptophyta</taxon>
        <taxon>Embryophyta</taxon>
        <taxon>Tracheophyta</taxon>
        <taxon>Spermatophyta</taxon>
        <taxon>Magnoliopsida</taxon>
        <taxon>eudicotyledons</taxon>
        <taxon>Gunneridae</taxon>
        <taxon>Pentapetalae</taxon>
        <taxon>rosids</taxon>
        <taxon>fabids</taxon>
        <taxon>Fabales</taxon>
        <taxon>Fabaceae</taxon>
        <taxon>Papilionoideae</taxon>
        <taxon>50 kb inversion clade</taxon>
        <taxon>NPAAA clade</taxon>
        <taxon>indigoferoid/millettioid clade</taxon>
        <taxon>Phaseoleae</taxon>
        <taxon>Phaseolus</taxon>
    </lineage>
</organism>
<keyword evidence="1" id="KW-0812">Transmembrane</keyword>
<dbReference type="PANTHER" id="PTHR11654">
    <property type="entry name" value="OLIGOPEPTIDE TRANSPORTER-RELATED"/>
    <property type="match status" value="1"/>
</dbReference>
<dbReference type="SMR" id="V7CZC5"/>